<evidence type="ECO:0000313" key="3">
    <source>
        <dbReference type="Proteomes" id="UP000188184"/>
    </source>
</evidence>
<proteinExistence type="predicted"/>
<dbReference type="InterPro" id="IPR023365">
    <property type="entry name" value="Sortase_dom-sf"/>
</dbReference>
<organism evidence="2 3">
    <name type="scientific">Planococcus lenghuensis</name>
    <dbReference type="NCBI Taxonomy" id="2213202"/>
    <lineage>
        <taxon>Bacteria</taxon>
        <taxon>Bacillati</taxon>
        <taxon>Bacillota</taxon>
        <taxon>Bacilli</taxon>
        <taxon>Bacillales</taxon>
        <taxon>Caryophanaceae</taxon>
        <taxon>Planococcus</taxon>
    </lineage>
</organism>
<dbReference type="CDD" id="cd05829">
    <property type="entry name" value="Sortase_F"/>
    <property type="match status" value="1"/>
</dbReference>
<dbReference type="Proteomes" id="UP000188184">
    <property type="component" value="Chromosome"/>
</dbReference>
<dbReference type="GO" id="GO:0016787">
    <property type="term" value="F:hydrolase activity"/>
    <property type="evidence" value="ECO:0007669"/>
    <property type="project" value="UniProtKB-KW"/>
</dbReference>
<keyword evidence="3" id="KW-1185">Reference proteome</keyword>
<keyword evidence="1" id="KW-0378">Hydrolase</keyword>
<accession>A0A1Q2KX31</accession>
<dbReference type="EMBL" id="CP019640">
    <property type="protein sequence ID" value="AQQ52377.1"/>
    <property type="molecule type" value="Genomic_DNA"/>
</dbReference>
<sequence length="82" mass="9067">MAELKAGDEIIVEGTDKSLIFQVEAMESTELTDIDVTEVFGYRSSPELVLVTCSGSHSEALGTREERLIVYAGLSEERDRKD</sequence>
<dbReference type="RefSeq" id="WP_077588259.1">
    <property type="nucleotide sequence ID" value="NZ_CP019640.1"/>
</dbReference>
<dbReference type="KEGG" id="pmar:B0X71_04110"/>
<dbReference type="InterPro" id="IPR042001">
    <property type="entry name" value="Sortase_F"/>
</dbReference>
<dbReference type="InterPro" id="IPR005754">
    <property type="entry name" value="Sortase"/>
</dbReference>
<dbReference type="Gene3D" id="2.40.260.10">
    <property type="entry name" value="Sortase"/>
    <property type="match status" value="1"/>
</dbReference>
<evidence type="ECO:0000313" key="2">
    <source>
        <dbReference type="EMBL" id="AQQ52377.1"/>
    </source>
</evidence>
<gene>
    <name evidence="2" type="ORF">B0X71_04110</name>
</gene>
<name>A0A1Q2KX31_9BACL</name>
<dbReference type="AlphaFoldDB" id="A0A1Q2KX31"/>
<dbReference type="SUPFAM" id="SSF63817">
    <property type="entry name" value="Sortase"/>
    <property type="match status" value="1"/>
</dbReference>
<dbReference type="OrthoDB" id="525039at2"/>
<evidence type="ECO:0000256" key="1">
    <source>
        <dbReference type="ARBA" id="ARBA00022801"/>
    </source>
</evidence>
<evidence type="ECO:0008006" key="4">
    <source>
        <dbReference type="Google" id="ProtNLM"/>
    </source>
</evidence>
<reference evidence="2 3" key="1">
    <citation type="submission" date="2017-02" db="EMBL/GenBank/DDBJ databases">
        <title>The complete genomic sequence of a novel cold adapted crude oil-degrading bacterium Planococcus qaidamina Y42.</title>
        <authorList>
            <person name="Yang R."/>
        </authorList>
    </citation>
    <scope>NUCLEOTIDE SEQUENCE [LARGE SCALE GENOMIC DNA]</scope>
    <source>
        <strain evidence="2 3">Y42</strain>
    </source>
</reference>
<protein>
    <recommendedName>
        <fullName evidence="4">Sortase</fullName>
    </recommendedName>
</protein>
<dbReference type="Pfam" id="PF04203">
    <property type="entry name" value="Sortase"/>
    <property type="match status" value="1"/>
</dbReference>